<dbReference type="Pfam" id="PF07714">
    <property type="entry name" value="PK_Tyr_Ser-Thr"/>
    <property type="match status" value="1"/>
</dbReference>
<dbReference type="SUPFAM" id="SSF101912">
    <property type="entry name" value="Sema domain"/>
    <property type="match status" value="1"/>
</dbReference>
<dbReference type="PANTHER" id="PTHR24416">
    <property type="entry name" value="TYROSINE-PROTEIN KINASE RECEPTOR"/>
    <property type="match status" value="1"/>
</dbReference>
<keyword evidence="11" id="KW-0732">Signal</keyword>
<dbReference type="PROSITE" id="PS00107">
    <property type="entry name" value="PROTEIN_KINASE_ATP"/>
    <property type="match status" value="1"/>
</dbReference>
<dbReference type="InterPro" id="IPR015943">
    <property type="entry name" value="WD40/YVTN_repeat-like_dom_sf"/>
</dbReference>
<evidence type="ECO:0000256" key="4">
    <source>
        <dbReference type="ARBA" id="ARBA00022843"/>
    </source>
</evidence>
<dbReference type="InterPro" id="IPR001627">
    <property type="entry name" value="Semap_dom"/>
</dbReference>
<evidence type="ECO:0000256" key="1">
    <source>
        <dbReference type="ARBA" id="ARBA00004479"/>
    </source>
</evidence>
<dbReference type="FunFam" id="3.30.200.20:FF:000251">
    <property type="entry name" value="Macrophage stimulating 1 receptor"/>
    <property type="match status" value="1"/>
</dbReference>
<comment type="subcellular location">
    <subcellularLocation>
        <location evidence="1">Membrane</location>
        <topology evidence="1">Single-pass type I membrane protein</topology>
    </subcellularLocation>
</comment>
<evidence type="ECO:0000256" key="2">
    <source>
        <dbReference type="ARBA" id="ARBA00022741"/>
    </source>
</evidence>
<keyword evidence="2 9" id="KW-0547">Nucleotide-binding</keyword>
<keyword evidence="5" id="KW-0829">Tyrosine-protein kinase</keyword>
<dbReference type="GeneTree" id="ENSGT00940000157842"/>
<dbReference type="Proteomes" id="UP000694546">
    <property type="component" value="Chromosome 13"/>
</dbReference>
<evidence type="ECO:0000259" key="12">
    <source>
        <dbReference type="PROSITE" id="PS50011"/>
    </source>
</evidence>
<dbReference type="PROSITE" id="PS50011">
    <property type="entry name" value="PROTEIN_KINASE_DOM"/>
    <property type="match status" value="1"/>
</dbReference>
<evidence type="ECO:0000256" key="7">
    <source>
        <dbReference type="ARBA" id="ARBA00023180"/>
    </source>
</evidence>
<dbReference type="PANTHER" id="PTHR24416:SF564">
    <property type="entry name" value="MACROPHAGE-STIMULATING PROTEIN RECEPTOR"/>
    <property type="match status" value="1"/>
</dbReference>
<dbReference type="GO" id="GO:0005886">
    <property type="term" value="C:plasma membrane"/>
    <property type="evidence" value="ECO:0007669"/>
    <property type="project" value="TreeGrafter"/>
</dbReference>
<dbReference type="PROSITE" id="PS00109">
    <property type="entry name" value="PROTEIN_KINASE_TYR"/>
    <property type="match status" value="1"/>
</dbReference>
<dbReference type="Ensembl" id="ENSGMOT00000046594.1">
    <property type="protein sequence ID" value="ENSGMOP00000044335.1"/>
    <property type="gene ID" value="ENSGMOG00000032890.1"/>
</dbReference>
<accession>A0A8C5BAG9</accession>
<keyword evidence="5" id="KW-0808">Transferase</keyword>
<name>A0A8C5BAG9_GADMO</name>
<evidence type="ECO:0000313" key="14">
    <source>
        <dbReference type="Proteomes" id="UP000694546"/>
    </source>
</evidence>
<keyword evidence="3 9" id="KW-0067">ATP-binding</keyword>
<dbReference type="SUPFAM" id="SSF56112">
    <property type="entry name" value="Protein kinase-like (PK-like)"/>
    <property type="match status" value="1"/>
</dbReference>
<feature type="binding site" evidence="9">
    <location>
        <position position="351"/>
    </location>
    <ligand>
        <name>ATP</name>
        <dbReference type="ChEBI" id="CHEBI:30616"/>
    </ligand>
</feature>
<keyword evidence="4" id="KW-0832">Ubl conjugation</keyword>
<evidence type="ECO:0000256" key="9">
    <source>
        <dbReference type="PROSITE-ProRule" id="PRU10141"/>
    </source>
</evidence>
<dbReference type="GO" id="GO:0005524">
    <property type="term" value="F:ATP binding"/>
    <property type="evidence" value="ECO:0007669"/>
    <property type="project" value="UniProtKB-UniRule"/>
</dbReference>
<dbReference type="GO" id="GO:0043235">
    <property type="term" value="C:receptor complex"/>
    <property type="evidence" value="ECO:0007669"/>
    <property type="project" value="TreeGrafter"/>
</dbReference>
<dbReference type="SMART" id="SM00219">
    <property type="entry name" value="TyrKc"/>
    <property type="match status" value="1"/>
</dbReference>
<keyword evidence="6" id="KW-0675">Receptor</keyword>
<dbReference type="Gene3D" id="1.10.510.10">
    <property type="entry name" value="Transferase(Phosphotransferase) domain 1"/>
    <property type="match status" value="1"/>
</dbReference>
<proteinExistence type="predicted"/>
<dbReference type="InterPro" id="IPR008266">
    <property type="entry name" value="Tyr_kinase_AS"/>
</dbReference>
<keyword evidence="5" id="KW-0418">Kinase</keyword>
<dbReference type="Gene3D" id="2.130.10.10">
    <property type="entry name" value="YVTN repeat-like/Quinoprotein amine dehydrogenase"/>
    <property type="match status" value="1"/>
</dbReference>
<dbReference type="GO" id="GO:0006909">
    <property type="term" value="P:phagocytosis"/>
    <property type="evidence" value="ECO:0007669"/>
    <property type="project" value="TreeGrafter"/>
</dbReference>
<comment type="catalytic activity">
    <reaction evidence="8">
        <text>L-tyrosyl-[protein] + ATP = O-phospho-L-tyrosyl-[protein] + ADP + H(+)</text>
        <dbReference type="Rhea" id="RHEA:10596"/>
        <dbReference type="Rhea" id="RHEA-COMP:10136"/>
        <dbReference type="Rhea" id="RHEA-COMP:20101"/>
        <dbReference type="ChEBI" id="CHEBI:15378"/>
        <dbReference type="ChEBI" id="CHEBI:30616"/>
        <dbReference type="ChEBI" id="CHEBI:46858"/>
        <dbReference type="ChEBI" id="CHEBI:61978"/>
        <dbReference type="ChEBI" id="CHEBI:456216"/>
        <dbReference type="EC" id="2.7.10.1"/>
    </reaction>
</comment>
<dbReference type="InterPro" id="IPR036352">
    <property type="entry name" value="Semap_dom_sf"/>
</dbReference>
<dbReference type="Gene3D" id="3.30.200.20">
    <property type="entry name" value="Phosphorylase Kinase, domain 1"/>
    <property type="match status" value="1"/>
</dbReference>
<dbReference type="InterPro" id="IPR050122">
    <property type="entry name" value="RTK"/>
</dbReference>
<dbReference type="GO" id="GO:0007399">
    <property type="term" value="P:nervous system development"/>
    <property type="evidence" value="ECO:0007669"/>
    <property type="project" value="TreeGrafter"/>
</dbReference>
<protein>
    <submittedName>
        <fullName evidence="13">Macrophage stimulating 1 receptor b</fullName>
    </submittedName>
</protein>
<evidence type="ECO:0000256" key="10">
    <source>
        <dbReference type="SAM" id="MobiDB-lite"/>
    </source>
</evidence>
<dbReference type="InterPro" id="IPR020635">
    <property type="entry name" value="Tyr_kinase_cat_dom"/>
</dbReference>
<evidence type="ECO:0000256" key="3">
    <source>
        <dbReference type="ARBA" id="ARBA00022840"/>
    </source>
</evidence>
<dbReference type="GO" id="GO:0016477">
    <property type="term" value="P:cell migration"/>
    <property type="evidence" value="ECO:0007669"/>
    <property type="project" value="TreeGrafter"/>
</dbReference>
<dbReference type="SMART" id="SM00630">
    <property type="entry name" value="Sema"/>
    <property type="match status" value="1"/>
</dbReference>
<reference evidence="13" key="2">
    <citation type="submission" date="2025-09" db="UniProtKB">
        <authorList>
            <consortium name="Ensembl"/>
        </authorList>
    </citation>
    <scope>IDENTIFICATION</scope>
</reference>
<dbReference type="InterPro" id="IPR001245">
    <property type="entry name" value="Ser-Thr/Tyr_kinase_cat_dom"/>
</dbReference>
<reference evidence="13" key="1">
    <citation type="submission" date="2025-08" db="UniProtKB">
        <authorList>
            <consortium name="Ensembl"/>
        </authorList>
    </citation>
    <scope>IDENTIFICATION</scope>
</reference>
<evidence type="ECO:0000256" key="6">
    <source>
        <dbReference type="ARBA" id="ARBA00023170"/>
    </source>
</evidence>
<dbReference type="GO" id="GO:0004714">
    <property type="term" value="F:transmembrane receptor protein tyrosine kinase activity"/>
    <property type="evidence" value="ECO:0007669"/>
    <property type="project" value="UniProtKB-EC"/>
</dbReference>
<evidence type="ECO:0000313" key="13">
    <source>
        <dbReference type="Ensembl" id="ENSGMOP00000044335.1"/>
    </source>
</evidence>
<feature type="domain" description="Protein kinase" evidence="12">
    <location>
        <begin position="319"/>
        <end position="528"/>
    </location>
</feature>
<sequence>MVHWTTRWGTYLWVQTLLATATANCPSLVPSPTNFSVVYTMSFFQARSPIQNIVNNSLYQEVLEKVWELPTGPVGSPECEICDMCDVDKDPNYLEDTDNQVLLLDTLFMYLYSCGSSQYGVCYFHQLNTHGAPPSPSKCLFRKESNSAAYCPDCLASGLGTKVTLVEEGVTQRYGRKSLSVRRPLATEDGFYRDVRGLTVLPGLRRTYGIPLRVQLLHPGVRLLPVRAAGEPRPGNPTSSSFIRNKAPSILWLLPVASIAPSSSMSGTVVFSGMAYAAGGVDPTLAPLMPAEKISISSFRPELLEEVKDVLIPAQMLVVQRHRIIGKGHFGTVYHGYFTDYNNREIHCAVKSLNRITDVEEVEQFLKEGIIMKGFHHTNVLSLLGILLPEEGLPLVVLPYMKHGDLRHFIRCEKRNPTVKDLIGFGLQVATGMEYLAQKKFVHRDLAARNCIYSIMLQCWDPDSELRPSFATLVFSVLSILSVLEGEHYISLKVTYVNLDQPRPYPALTESADECSSSDDGDKGSVSS</sequence>
<keyword evidence="7" id="KW-0325">Glycoprotein</keyword>
<dbReference type="AlphaFoldDB" id="A0A8C5BAG9"/>
<organism evidence="13 14">
    <name type="scientific">Gadus morhua</name>
    <name type="common">Atlantic cod</name>
    <dbReference type="NCBI Taxonomy" id="8049"/>
    <lineage>
        <taxon>Eukaryota</taxon>
        <taxon>Metazoa</taxon>
        <taxon>Chordata</taxon>
        <taxon>Craniata</taxon>
        <taxon>Vertebrata</taxon>
        <taxon>Euteleostomi</taxon>
        <taxon>Actinopterygii</taxon>
        <taxon>Neopterygii</taxon>
        <taxon>Teleostei</taxon>
        <taxon>Neoteleostei</taxon>
        <taxon>Acanthomorphata</taxon>
        <taxon>Zeiogadaria</taxon>
        <taxon>Gadariae</taxon>
        <taxon>Gadiformes</taxon>
        <taxon>Gadoidei</taxon>
        <taxon>Gadidae</taxon>
        <taxon>Gadus</taxon>
    </lineage>
</organism>
<dbReference type="InterPro" id="IPR011009">
    <property type="entry name" value="Kinase-like_dom_sf"/>
</dbReference>
<feature type="region of interest" description="Disordered" evidence="10">
    <location>
        <begin position="508"/>
        <end position="528"/>
    </location>
</feature>
<dbReference type="InterPro" id="IPR000719">
    <property type="entry name" value="Prot_kinase_dom"/>
</dbReference>
<dbReference type="GO" id="GO:0007169">
    <property type="term" value="P:cell surface receptor protein tyrosine kinase signaling pathway"/>
    <property type="evidence" value="ECO:0007669"/>
    <property type="project" value="TreeGrafter"/>
</dbReference>
<evidence type="ECO:0000256" key="5">
    <source>
        <dbReference type="ARBA" id="ARBA00023137"/>
    </source>
</evidence>
<evidence type="ECO:0000256" key="8">
    <source>
        <dbReference type="ARBA" id="ARBA00051243"/>
    </source>
</evidence>
<keyword evidence="14" id="KW-1185">Reference proteome</keyword>
<evidence type="ECO:0000256" key="11">
    <source>
        <dbReference type="SAM" id="SignalP"/>
    </source>
</evidence>
<feature type="signal peptide" evidence="11">
    <location>
        <begin position="1"/>
        <end position="23"/>
    </location>
</feature>
<dbReference type="InterPro" id="IPR017441">
    <property type="entry name" value="Protein_kinase_ATP_BS"/>
</dbReference>
<feature type="chain" id="PRO_5034042019" evidence="11">
    <location>
        <begin position="24"/>
        <end position="528"/>
    </location>
</feature>